<sequence length="253" mass="28400">MTDRRHFLAQFHAGHFYNRPRCSFGTLPGLWWHGDGHSGWRTLEPECQLEELVGNTTGSFMAPAEETGEVSILFFGDSVARTLVADICTNQVLWDSPSFIYSMGVESFCLCRNSRFTVARQALIGVHPEGPWPQGVEGPPSERIAHGFKRFNEELSRRPDIVVLSSAFWDLARWVEHFPSLVAADSLDQFILAAWAQQLSDVMQMIEEHAPMALWVSYTTAPPEQRKCQDGTGLLKQEVLGKNGHLIELNSAL</sequence>
<dbReference type="Proteomes" id="UP001438707">
    <property type="component" value="Unassembled WGS sequence"/>
</dbReference>
<dbReference type="EMBL" id="JALJOS010000015">
    <property type="protein sequence ID" value="KAK9830740.1"/>
    <property type="molecule type" value="Genomic_DNA"/>
</dbReference>
<evidence type="ECO:0000313" key="1">
    <source>
        <dbReference type="EMBL" id="KAK9830740.1"/>
    </source>
</evidence>
<reference evidence="1 2" key="1">
    <citation type="journal article" date="2024" name="Nat. Commun.">
        <title>Phylogenomics reveals the evolutionary origins of lichenization in chlorophyte algae.</title>
        <authorList>
            <person name="Puginier C."/>
            <person name="Libourel C."/>
            <person name="Otte J."/>
            <person name="Skaloud P."/>
            <person name="Haon M."/>
            <person name="Grisel S."/>
            <person name="Petersen M."/>
            <person name="Berrin J.G."/>
            <person name="Delaux P.M."/>
            <person name="Dal Grande F."/>
            <person name="Keller J."/>
        </authorList>
    </citation>
    <scope>NUCLEOTIDE SEQUENCE [LARGE SCALE GENOMIC DNA]</scope>
    <source>
        <strain evidence="1 2">SAG 2145</strain>
    </source>
</reference>
<dbReference type="AlphaFoldDB" id="A0AAW1RB38"/>
<evidence type="ECO:0000313" key="2">
    <source>
        <dbReference type="Proteomes" id="UP001438707"/>
    </source>
</evidence>
<keyword evidence="2" id="KW-1185">Reference proteome</keyword>
<comment type="caution">
    <text evidence="1">The sequence shown here is derived from an EMBL/GenBank/DDBJ whole genome shotgun (WGS) entry which is preliminary data.</text>
</comment>
<name>A0AAW1RB38_9CHLO</name>
<gene>
    <name evidence="1" type="ORF">WJX74_004700</name>
</gene>
<organism evidence="1 2">
    <name type="scientific">Apatococcus lobatus</name>
    <dbReference type="NCBI Taxonomy" id="904363"/>
    <lineage>
        <taxon>Eukaryota</taxon>
        <taxon>Viridiplantae</taxon>
        <taxon>Chlorophyta</taxon>
        <taxon>core chlorophytes</taxon>
        <taxon>Trebouxiophyceae</taxon>
        <taxon>Chlorellales</taxon>
        <taxon>Chlorellaceae</taxon>
        <taxon>Apatococcus</taxon>
    </lineage>
</organism>
<protein>
    <submittedName>
        <fullName evidence="1">Uncharacterized protein</fullName>
    </submittedName>
</protein>
<accession>A0AAW1RB38</accession>
<proteinExistence type="predicted"/>